<organism evidence="3 4">
    <name type="scientific">Armillaria tabescens</name>
    <name type="common">Ringless honey mushroom</name>
    <name type="synonym">Agaricus tabescens</name>
    <dbReference type="NCBI Taxonomy" id="1929756"/>
    <lineage>
        <taxon>Eukaryota</taxon>
        <taxon>Fungi</taxon>
        <taxon>Dikarya</taxon>
        <taxon>Basidiomycota</taxon>
        <taxon>Agaricomycotina</taxon>
        <taxon>Agaricomycetes</taxon>
        <taxon>Agaricomycetidae</taxon>
        <taxon>Agaricales</taxon>
        <taxon>Marasmiineae</taxon>
        <taxon>Physalacriaceae</taxon>
        <taxon>Desarmillaria</taxon>
    </lineage>
</organism>
<dbReference type="InterPro" id="IPR045339">
    <property type="entry name" value="DUF6534"/>
</dbReference>
<feature type="transmembrane region" description="Helical" evidence="1">
    <location>
        <begin position="53"/>
        <end position="71"/>
    </location>
</feature>
<keyword evidence="1" id="KW-1133">Transmembrane helix</keyword>
<keyword evidence="1" id="KW-0472">Membrane</keyword>
<feature type="domain" description="DUF6534" evidence="2">
    <location>
        <begin position="174"/>
        <end position="264"/>
    </location>
</feature>
<sequence length="307" mass="34251">MPCCELEVPFNVTSAAGFLLLGLIFNWGLFGICIVQIYIYYLSFPNDKWRLKLLVYSLFIVETAQTLLVTHDMYNIFATEFGNIRNLGQIHIFWITTAIATGLVSSAVQIYFAHRICIFSGSNLIGYTLSIIALIQGSAAIVEGVFFHISTANFAEVQSDRKTHIIAIIWLAGSAICDVLIALSMTYYEKLSRAKENTVFRQTRARLNKVIRLTVETGATTAVFATADMVLYLGFPGTEYCAVPALILAKLYTNTLLYTLNNRRCGAFGGQDELSSREGTWTLQFWNRMLQTSQVGSRDPIEGIPTI</sequence>
<protein>
    <recommendedName>
        <fullName evidence="2">DUF6534 domain-containing protein</fullName>
    </recommendedName>
</protein>
<reference evidence="3" key="1">
    <citation type="submission" date="2023-06" db="EMBL/GenBank/DDBJ databases">
        <authorList>
            <consortium name="Lawrence Berkeley National Laboratory"/>
            <person name="Ahrendt S."/>
            <person name="Sahu N."/>
            <person name="Indic B."/>
            <person name="Wong-Bajracharya J."/>
            <person name="Merenyi Z."/>
            <person name="Ke H.-M."/>
            <person name="Monk M."/>
            <person name="Kocsube S."/>
            <person name="Drula E."/>
            <person name="Lipzen A."/>
            <person name="Balint B."/>
            <person name="Henrissat B."/>
            <person name="Andreopoulos B."/>
            <person name="Martin F.M."/>
            <person name="Harder C.B."/>
            <person name="Rigling D."/>
            <person name="Ford K.L."/>
            <person name="Foster G.D."/>
            <person name="Pangilinan J."/>
            <person name="Papanicolaou A."/>
            <person name="Barry K."/>
            <person name="LaButti K."/>
            <person name="Viragh M."/>
            <person name="Koriabine M."/>
            <person name="Yan M."/>
            <person name="Riley R."/>
            <person name="Champramary S."/>
            <person name="Plett K.L."/>
            <person name="Tsai I.J."/>
            <person name="Slot J."/>
            <person name="Sipos G."/>
            <person name="Plett J."/>
            <person name="Nagy L.G."/>
            <person name="Grigoriev I.V."/>
        </authorList>
    </citation>
    <scope>NUCLEOTIDE SEQUENCE</scope>
    <source>
        <strain evidence="3">CCBAS 213</strain>
    </source>
</reference>
<keyword evidence="4" id="KW-1185">Reference proteome</keyword>
<feature type="transmembrane region" description="Helical" evidence="1">
    <location>
        <begin position="167"/>
        <end position="188"/>
    </location>
</feature>
<dbReference type="RefSeq" id="XP_060328436.1">
    <property type="nucleotide sequence ID" value="XM_060477758.1"/>
</dbReference>
<feature type="transmembrane region" description="Helical" evidence="1">
    <location>
        <begin position="124"/>
        <end position="147"/>
    </location>
</feature>
<dbReference type="AlphaFoldDB" id="A0AA39K8A2"/>
<keyword evidence="1" id="KW-0812">Transmembrane</keyword>
<dbReference type="EMBL" id="JAUEPS010000028">
    <property type="protein sequence ID" value="KAK0454048.1"/>
    <property type="molecule type" value="Genomic_DNA"/>
</dbReference>
<feature type="transmembrane region" description="Helical" evidence="1">
    <location>
        <begin position="91"/>
        <end position="112"/>
    </location>
</feature>
<dbReference type="PANTHER" id="PTHR40465">
    <property type="entry name" value="CHROMOSOME 1, WHOLE GENOME SHOTGUN SEQUENCE"/>
    <property type="match status" value="1"/>
</dbReference>
<feature type="transmembrane region" description="Helical" evidence="1">
    <location>
        <begin position="15"/>
        <end position="41"/>
    </location>
</feature>
<evidence type="ECO:0000256" key="1">
    <source>
        <dbReference type="SAM" id="Phobius"/>
    </source>
</evidence>
<evidence type="ECO:0000313" key="3">
    <source>
        <dbReference type="EMBL" id="KAK0454048.1"/>
    </source>
</evidence>
<dbReference type="Pfam" id="PF20152">
    <property type="entry name" value="DUF6534"/>
    <property type="match status" value="1"/>
</dbReference>
<dbReference type="PANTHER" id="PTHR40465:SF1">
    <property type="entry name" value="DUF6534 DOMAIN-CONTAINING PROTEIN"/>
    <property type="match status" value="1"/>
</dbReference>
<gene>
    <name evidence="3" type="ORF">EV420DRAFT_1645281</name>
</gene>
<evidence type="ECO:0000313" key="4">
    <source>
        <dbReference type="Proteomes" id="UP001175211"/>
    </source>
</evidence>
<comment type="caution">
    <text evidence="3">The sequence shown here is derived from an EMBL/GenBank/DDBJ whole genome shotgun (WGS) entry which is preliminary data.</text>
</comment>
<accession>A0AA39K8A2</accession>
<dbReference type="Proteomes" id="UP001175211">
    <property type="component" value="Unassembled WGS sequence"/>
</dbReference>
<dbReference type="GeneID" id="85361306"/>
<evidence type="ECO:0000259" key="2">
    <source>
        <dbReference type="Pfam" id="PF20152"/>
    </source>
</evidence>
<proteinExistence type="predicted"/>
<name>A0AA39K8A2_ARMTA</name>